<dbReference type="NCBIfam" id="TIGR04056">
    <property type="entry name" value="OMP_RagA_SusC"/>
    <property type="match status" value="1"/>
</dbReference>
<dbReference type="EMBL" id="SNRY01001074">
    <property type="protein sequence ID" value="KAA6333765.1"/>
    <property type="molecule type" value="Genomic_DNA"/>
</dbReference>
<keyword evidence="9" id="KW-0675">Receptor</keyword>
<dbReference type="InterPro" id="IPR023996">
    <property type="entry name" value="TonB-dep_OMP_SusC/RagA"/>
</dbReference>
<organism evidence="9">
    <name type="scientific">termite gut metagenome</name>
    <dbReference type="NCBI Taxonomy" id="433724"/>
    <lineage>
        <taxon>unclassified sequences</taxon>
        <taxon>metagenomes</taxon>
        <taxon>organismal metagenomes</taxon>
    </lineage>
</organism>
<evidence type="ECO:0000256" key="2">
    <source>
        <dbReference type="ARBA" id="ARBA00022448"/>
    </source>
</evidence>
<dbReference type="Pfam" id="PF13715">
    <property type="entry name" value="CarbopepD_reg_2"/>
    <property type="match status" value="1"/>
</dbReference>
<dbReference type="Pfam" id="PF07715">
    <property type="entry name" value="Plug"/>
    <property type="match status" value="1"/>
</dbReference>
<evidence type="ECO:0000256" key="3">
    <source>
        <dbReference type="ARBA" id="ARBA00022692"/>
    </source>
</evidence>
<evidence type="ECO:0000259" key="7">
    <source>
        <dbReference type="Pfam" id="PF00593"/>
    </source>
</evidence>
<evidence type="ECO:0000256" key="6">
    <source>
        <dbReference type="ARBA" id="ARBA00023237"/>
    </source>
</evidence>
<dbReference type="Gene3D" id="2.170.130.10">
    <property type="entry name" value="TonB-dependent receptor, plug domain"/>
    <property type="match status" value="1"/>
</dbReference>
<dbReference type="InterPro" id="IPR039426">
    <property type="entry name" value="TonB-dep_rcpt-like"/>
</dbReference>
<dbReference type="GO" id="GO:0009279">
    <property type="term" value="C:cell outer membrane"/>
    <property type="evidence" value="ECO:0007669"/>
    <property type="project" value="UniProtKB-SubCell"/>
</dbReference>
<gene>
    <name evidence="9" type="ORF">EZS27_017854</name>
</gene>
<evidence type="ECO:0000259" key="8">
    <source>
        <dbReference type="Pfam" id="PF07715"/>
    </source>
</evidence>
<keyword evidence="2" id="KW-0813">Transport</keyword>
<reference evidence="9" key="1">
    <citation type="submission" date="2019-03" db="EMBL/GenBank/DDBJ databases">
        <title>Single cell metagenomics reveals metabolic interactions within the superorganism composed of flagellate Streblomastix strix and complex community of Bacteroidetes bacteria on its surface.</title>
        <authorList>
            <person name="Treitli S.C."/>
            <person name="Kolisko M."/>
            <person name="Husnik F."/>
            <person name="Keeling P."/>
            <person name="Hampl V."/>
        </authorList>
    </citation>
    <scope>NUCLEOTIDE SEQUENCE</scope>
    <source>
        <strain evidence="9">STM</strain>
    </source>
</reference>
<keyword evidence="3" id="KW-0812">Transmembrane</keyword>
<comment type="caution">
    <text evidence="9">The sequence shown here is derived from an EMBL/GenBank/DDBJ whole genome shotgun (WGS) entry which is preliminary data.</text>
</comment>
<dbReference type="Gene3D" id="2.40.170.20">
    <property type="entry name" value="TonB-dependent receptor, beta-barrel domain"/>
    <property type="match status" value="1"/>
</dbReference>
<dbReference type="InterPro" id="IPR000531">
    <property type="entry name" value="Beta-barrel_TonB"/>
</dbReference>
<dbReference type="InterPro" id="IPR037066">
    <property type="entry name" value="Plug_dom_sf"/>
</dbReference>
<dbReference type="PROSITE" id="PS52016">
    <property type="entry name" value="TONB_DEPENDENT_REC_3"/>
    <property type="match status" value="1"/>
</dbReference>
<evidence type="ECO:0000256" key="1">
    <source>
        <dbReference type="ARBA" id="ARBA00004571"/>
    </source>
</evidence>
<dbReference type="AlphaFoldDB" id="A0A5J4RK93"/>
<dbReference type="InterPro" id="IPR036942">
    <property type="entry name" value="Beta-barrel_TonB_sf"/>
</dbReference>
<accession>A0A5J4RK93</accession>
<feature type="domain" description="TonB-dependent receptor-like beta-barrel" evidence="7">
    <location>
        <begin position="463"/>
        <end position="1005"/>
    </location>
</feature>
<evidence type="ECO:0000313" key="9">
    <source>
        <dbReference type="EMBL" id="KAA6333765.1"/>
    </source>
</evidence>
<dbReference type="SUPFAM" id="SSF56935">
    <property type="entry name" value="Porins"/>
    <property type="match status" value="1"/>
</dbReference>
<proteinExistence type="predicted"/>
<dbReference type="InterPro" id="IPR023997">
    <property type="entry name" value="TonB-dep_OMP_SusC/RagA_CS"/>
</dbReference>
<dbReference type="SUPFAM" id="SSF49464">
    <property type="entry name" value="Carboxypeptidase regulatory domain-like"/>
    <property type="match status" value="1"/>
</dbReference>
<evidence type="ECO:0000256" key="5">
    <source>
        <dbReference type="ARBA" id="ARBA00023136"/>
    </source>
</evidence>
<feature type="domain" description="TonB-dependent receptor plug" evidence="8">
    <location>
        <begin position="129"/>
        <end position="257"/>
    </location>
</feature>
<keyword evidence="4" id="KW-0798">TonB box</keyword>
<comment type="subcellular location">
    <subcellularLocation>
        <location evidence="1">Cell outer membrane</location>
        <topology evidence="1">Multi-pass membrane protein</topology>
    </subcellularLocation>
</comment>
<dbReference type="InterPro" id="IPR012910">
    <property type="entry name" value="Plug_dom"/>
</dbReference>
<sequence>MTKLLKFIEKINELKKYRLLLLFVSVFSLPVFAQQGKIEGRMLDGRTNEPVIRASVFLVNERTGSVSDQAGNFTVNAKSFPATLAVSYLGYKTVELEIYEYTEPITIFLFEDLNLQNEVVVIGYGTQKRKELTGSVASVPQSVLSQVTPSFDNLLGGAVPGVNVIQNSGQPGATSTIRIRGGNSITGGNEPIYVIDGFIAYNDNNNAKTGSSSPSVVGTDAGLNILSTINPADIESIEVLKDASATAIYGTRGANGVIVITTKKGAKGSNRVHYQLTVGWQQISKKLDLLNGSQWASLRNDILDSSGDTSSPRFTPSEIEAFGEGYDWQSAALRTGIIQNHQFSVSGGDEKTRYAVSGNYLSQEGIIKNTDFERYSFRTNFDRDVFRNFRIGLSAIGSHSVQNGLSSLSNDNIVNTWVSVLRTPPVVPIYNKDGSFNYSNPYSINVEDNTLADLVNTISETQVNRVLGNFFAEYRIIPSLTAKINIGADLINAKLSYFAPSSSAAGRATAGLAYVGNKVANTWQSEFTLNYEKRLNDDHSLSALAGYTVQTSDIKSSQAIASHFLNDITKYNNLQSGTAEIPYSSATTSVLKSYIGRVNYSYLNRYNLTTTLRTDGSSRFGAEHQWGIFPSIGVSWNINEEGFLRDYKKLSNLKLRLSAGTVGNQEIGDYQYESRLGIETYSFNGNIVTGYVYDNNGNNDLKWEKTTQYNVGVDTGFWGDRLNLTVDAYYKKTTDLLLDVPTQTTTGYASVLTNIGSVSNKGIEIGLNANIIKGRDFNWSSGLNWSKNINEVLDLGDIESFAPLFPSQGALSTVYPTIVKVGEPLGTFYGYQYSGVVQASDDLSKVPNVSWITGAVKPGNPKFVDQDGITPGSITPEDKVILGNIQPDFIFGFNNTFSYKKLDFSFLIQGSYGNKLYNALRNKMELTPRTFNAVASIANRWTPTNTNTDVPRALEVSTFNLDSKYIEDASFLKFRNITVGYTIPFRVKSINQQSSLRLFATAQNLLTLTKYTGFDPEASRNGANEQSSLHQGVDYGAYPSSKSFSVGIEINL</sequence>
<protein>
    <submittedName>
        <fullName evidence="9">TonB-dependent receptor SusC</fullName>
    </submittedName>
</protein>
<keyword evidence="6" id="KW-0998">Cell outer membrane</keyword>
<evidence type="ECO:0000256" key="4">
    <source>
        <dbReference type="ARBA" id="ARBA00023077"/>
    </source>
</evidence>
<dbReference type="InterPro" id="IPR008969">
    <property type="entry name" value="CarboxyPept-like_regulatory"/>
</dbReference>
<dbReference type="Pfam" id="PF00593">
    <property type="entry name" value="TonB_dep_Rec_b-barrel"/>
    <property type="match status" value="1"/>
</dbReference>
<name>A0A5J4RK93_9ZZZZ</name>
<dbReference type="NCBIfam" id="TIGR04057">
    <property type="entry name" value="SusC_RagA_signa"/>
    <property type="match status" value="1"/>
</dbReference>
<keyword evidence="5" id="KW-0472">Membrane</keyword>